<dbReference type="InterPro" id="IPR045321">
    <property type="entry name" value="Cts1-like"/>
</dbReference>
<dbReference type="Proteomes" id="UP000230605">
    <property type="component" value="Chromosome 2"/>
</dbReference>
<dbReference type="Gene3D" id="3.20.20.80">
    <property type="entry name" value="Glycosidases"/>
    <property type="match status" value="1"/>
</dbReference>
<keyword evidence="13" id="KW-0449">Lipoprotein</keyword>
<dbReference type="InterPro" id="IPR017853">
    <property type="entry name" value="GH"/>
</dbReference>
<keyword evidence="7 19" id="KW-0732">Signal</keyword>
<dbReference type="Proteomes" id="UP001302367">
    <property type="component" value="Chromosome 2"/>
</dbReference>
<dbReference type="AlphaFoldDB" id="A0A2G5HZU5"/>
<keyword evidence="11" id="KW-0325">Glycoprotein</keyword>
<dbReference type="OrthoDB" id="6020543at2759"/>
<protein>
    <recommendedName>
        <fullName evidence="3">chitinase</fullName>
        <ecNumber evidence="3">3.2.1.14</ecNumber>
    </recommendedName>
</protein>
<evidence type="ECO:0000256" key="2">
    <source>
        <dbReference type="ARBA" id="ARBA00004609"/>
    </source>
</evidence>
<dbReference type="SUPFAM" id="SSF51445">
    <property type="entry name" value="(Trans)glycosidases"/>
    <property type="match status" value="1"/>
</dbReference>
<dbReference type="GO" id="GO:0008061">
    <property type="term" value="F:chitin binding"/>
    <property type="evidence" value="ECO:0007669"/>
    <property type="project" value="UniProtKB-KW"/>
</dbReference>
<evidence type="ECO:0000313" key="22">
    <source>
        <dbReference type="EMBL" id="WPA98788.1"/>
    </source>
</evidence>
<evidence type="ECO:0000256" key="17">
    <source>
        <dbReference type="RuleBase" id="RU000489"/>
    </source>
</evidence>
<evidence type="ECO:0000313" key="21">
    <source>
        <dbReference type="EMBL" id="PIA98066.1"/>
    </source>
</evidence>
<evidence type="ECO:0000256" key="7">
    <source>
        <dbReference type="ARBA" id="ARBA00022729"/>
    </source>
</evidence>
<dbReference type="GO" id="GO:0005886">
    <property type="term" value="C:plasma membrane"/>
    <property type="evidence" value="ECO:0007669"/>
    <property type="project" value="UniProtKB-SubCell"/>
</dbReference>
<keyword evidence="9" id="KW-0146">Chitin degradation</keyword>
<reference evidence="21 23" key="1">
    <citation type="submission" date="2015-10" db="EMBL/GenBank/DDBJ databases">
        <title>The cercosporin biosynthetic gene cluster was horizontally transferred to several fungal lineages and shown to be expanded in Cercospora beticola based on microsynteny with recipient genomes.</title>
        <authorList>
            <person name="De Jonge R."/>
            <person name="Ebert M.K."/>
            <person name="Suttle J.C."/>
            <person name="Jurick Ii W.M."/>
            <person name="Secor G.A."/>
            <person name="Thomma B.P."/>
            <person name="Van De Peer Y."/>
            <person name="Bolton M.D."/>
        </authorList>
    </citation>
    <scope>NUCLEOTIDE SEQUENCE [LARGE SCALE GENOMIC DNA]</scope>
    <source>
        <strain evidence="21 23">09-40</strain>
    </source>
</reference>
<evidence type="ECO:0000259" key="20">
    <source>
        <dbReference type="PROSITE" id="PS51910"/>
    </source>
</evidence>
<dbReference type="GO" id="GO:0005576">
    <property type="term" value="C:extracellular region"/>
    <property type="evidence" value="ECO:0007669"/>
    <property type="project" value="TreeGrafter"/>
</dbReference>
<evidence type="ECO:0000256" key="9">
    <source>
        <dbReference type="ARBA" id="ARBA00023024"/>
    </source>
</evidence>
<evidence type="ECO:0000256" key="5">
    <source>
        <dbReference type="ARBA" id="ARBA00022622"/>
    </source>
</evidence>
<keyword evidence="4" id="KW-1003">Cell membrane</keyword>
<feature type="region of interest" description="Disordered" evidence="18">
    <location>
        <begin position="361"/>
        <end position="407"/>
    </location>
</feature>
<keyword evidence="5" id="KW-0336">GPI-anchor</keyword>
<comment type="similarity">
    <text evidence="16">Belongs to the glycosyl hydrolase 18 family. Chitinase class III subfamily.</text>
</comment>
<keyword evidence="24" id="KW-1185">Reference proteome</keyword>
<evidence type="ECO:0000256" key="1">
    <source>
        <dbReference type="ARBA" id="ARBA00000822"/>
    </source>
</evidence>
<dbReference type="PROSITE" id="PS51910">
    <property type="entry name" value="GH18_2"/>
    <property type="match status" value="1"/>
</dbReference>
<dbReference type="CDD" id="cd02877">
    <property type="entry name" value="GH18_hevamine_XipI_class_III"/>
    <property type="match status" value="1"/>
</dbReference>
<dbReference type="GO" id="GO:0000272">
    <property type="term" value="P:polysaccharide catabolic process"/>
    <property type="evidence" value="ECO:0007669"/>
    <property type="project" value="UniProtKB-KW"/>
</dbReference>
<keyword evidence="8 17" id="KW-0378">Hydrolase</keyword>
<keyword evidence="14 17" id="KW-0326">Glycosidase</keyword>
<evidence type="ECO:0000256" key="16">
    <source>
        <dbReference type="ARBA" id="ARBA00025727"/>
    </source>
</evidence>
<keyword evidence="12" id="KW-0119">Carbohydrate metabolism</keyword>
<evidence type="ECO:0000256" key="13">
    <source>
        <dbReference type="ARBA" id="ARBA00023288"/>
    </source>
</evidence>
<dbReference type="InterPro" id="IPR050542">
    <property type="entry name" value="Glycosyl_Hydrlase18_Chitinase"/>
</dbReference>
<evidence type="ECO:0000256" key="18">
    <source>
        <dbReference type="SAM" id="MobiDB-lite"/>
    </source>
</evidence>
<dbReference type="PANTHER" id="PTHR45708">
    <property type="entry name" value="ENDOCHITINASE"/>
    <property type="match status" value="1"/>
</dbReference>
<dbReference type="GO" id="GO:0006032">
    <property type="term" value="P:chitin catabolic process"/>
    <property type="evidence" value="ECO:0007669"/>
    <property type="project" value="UniProtKB-KW"/>
</dbReference>
<feature type="domain" description="GH18" evidence="20">
    <location>
        <begin position="28"/>
        <end position="347"/>
    </location>
</feature>
<accession>A0A2G5HZU5</accession>
<comment type="catalytic activity">
    <reaction evidence="1">
        <text>Random endo-hydrolysis of N-acetyl-beta-D-glucosaminide (1-&gt;4)-beta-linkages in chitin and chitodextrins.</text>
        <dbReference type="EC" id="3.2.1.14"/>
    </reaction>
</comment>
<evidence type="ECO:0000256" key="8">
    <source>
        <dbReference type="ARBA" id="ARBA00022801"/>
    </source>
</evidence>
<evidence type="ECO:0000256" key="3">
    <source>
        <dbReference type="ARBA" id="ARBA00012729"/>
    </source>
</evidence>
<reference evidence="22 24" key="2">
    <citation type="submission" date="2023-09" db="EMBL/GenBank/DDBJ databases">
        <title>Complete-Gapless Cercospora beticola genome.</title>
        <authorList>
            <person name="Wyatt N.A."/>
            <person name="Spanner R.E."/>
            <person name="Bolton M.D."/>
        </authorList>
    </citation>
    <scope>NUCLEOTIDE SEQUENCE [LARGE SCALE GENOMIC DNA]</scope>
    <source>
        <strain evidence="22">Cb09-40</strain>
    </source>
</reference>
<proteinExistence type="inferred from homology"/>
<dbReference type="InterPro" id="IPR001579">
    <property type="entry name" value="Glyco_hydro_18_chit_AS"/>
</dbReference>
<dbReference type="EMBL" id="CP134185">
    <property type="protein sequence ID" value="WPA98788.1"/>
    <property type="molecule type" value="Genomic_DNA"/>
</dbReference>
<feature type="chain" id="PRO_5013969237" description="chitinase" evidence="19">
    <location>
        <begin position="21"/>
        <end position="428"/>
    </location>
</feature>
<evidence type="ECO:0000256" key="12">
    <source>
        <dbReference type="ARBA" id="ARBA00023277"/>
    </source>
</evidence>
<dbReference type="GO" id="GO:0008843">
    <property type="term" value="F:endochitinase activity"/>
    <property type="evidence" value="ECO:0007669"/>
    <property type="project" value="UniProtKB-EC"/>
</dbReference>
<evidence type="ECO:0000256" key="14">
    <source>
        <dbReference type="ARBA" id="ARBA00023295"/>
    </source>
</evidence>
<evidence type="ECO:0000256" key="10">
    <source>
        <dbReference type="ARBA" id="ARBA00023136"/>
    </source>
</evidence>
<gene>
    <name evidence="21" type="ORF">CB0940_06172</name>
    <name evidence="22" type="ORF">RHO25_003401</name>
</gene>
<evidence type="ECO:0000256" key="6">
    <source>
        <dbReference type="ARBA" id="ARBA00022669"/>
    </source>
</evidence>
<evidence type="ECO:0000313" key="24">
    <source>
        <dbReference type="Proteomes" id="UP001302367"/>
    </source>
</evidence>
<sequence>MPSFFLTSALAATIISSASAQFNPTGKTNVVTYWGQGPNQARLVETCKNSAVDVINIGFVTRFPDQTGTGYPETNFGNACWGDVYQNSTGQDTTLLKTCPFIGPDVIECQKTYGKKIFLSIGGGYPADYFFSSDANARAFADFIWGAWGPVNSSWTGPRPWGNAVVDGFDFDIESVVSPANRLTAGYTACINRLKNILYPQDTSKSYYISGAPQCVLPDAHFTSVVRRAWFDFLWIQFYNTPQCSARAGINNQNGSNKNLDITFTNWTQAESWNKDIKYYIGLPAAPKAAAGDSYYLTPAEVQRTVARFYSNSRFAGLMLWESTFAVTNPVCNKDQLRWAKDILNGQAAGRPAVVTCPTTTTTRTTTTAARTTTTTPRVTTTSVRTTTTSRRSTTTSRRTTTSVRRKRAEPTAFITRTRVVRAAPTPA</sequence>
<evidence type="ECO:0000256" key="19">
    <source>
        <dbReference type="SAM" id="SignalP"/>
    </source>
</evidence>
<dbReference type="InterPro" id="IPR001223">
    <property type="entry name" value="Glyco_hydro18_cat"/>
</dbReference>
<organism evidence="21 23">
    <name type="scientific">Cercospora beticola</name>
    <name type="common">Sugarbeet leaf spot fungus</name>
    <dbReference type="NCBI Taxonomy" id="122368"/>
    <lineage>
        <taxon>Eukaryota</taxon>
        <taxon>Fungi</taxon>
        <taxon>Dikarya</taxon>
        <taxon>Ascomycota</taxon>
        <taxon>Pezizomycotina</taxon>
        <taxon>Dothideomycetes</taxon>
        <taxon>Dothideomycetidae</taxon>
        <taxon>Mycosphaerellales</taxon>
        <taxon>Mycosphaerellaceae</taxon>
        <taxon>Cercospora</taxon>
    </lineage>
</organism>
<dbReference type="GO" id="GO:0098552">
    <property type="term" value="C:side of membrane"/>
    <property type="evidence" value="ECO:0007669"/>
    <property type="project" value="UniProtKB-KW"/>
</dbReference>
<evidence type="ECO:0000256" key="11">
    <source>
        <dbReference type="ARBA" id="ARBA00023180"/>
    </source>
</evidence>
<dbReference type="EC" id="3.2.1.14" evidence="3"/>
<dbReference type="Pfam" id="PF00704">
    <property type="entry name" value="Glyco_hydro_18"/>
    <property type="match status" value="1"/>
</dbReference>
<keyword evidence="10" id="KW-0472">Membrane</keyword>
<feature type="compositionally biased region" description="Low complexity" evidence="18">
    <location>
        <begin position="361"/>
        <end position="403"/>
    </location>
</feature>
<evidence type="ECO:0000313" key="23">
    <source>
        <dbReference type="Proteomes" id="UP000230605"/>
    </source>
</evidence>
<evidence type="ECO:0000256" key="4">
    <source>
        <dbReference type="ARBA" id="ARBA00022475"/>
    </source>
</evidence>
<dbReference type="EMBL" id="LKMD01000102">
    <property type="protein sequence ID" value="PIA98066.1"/>
    <property type="molecule type" value="Genomic_DNA"/>
</dbReference>
<dbReference type="PANTHER" id="PTHR45708:SF47">
    <property type="entry name" value="ENDOCHITINASE A"/>
    <property type="match status" value="1"/>
</dbReference>
<keyword evidence="15" id="KW-0624">Polysaccharide degradation</keyword>
<comment type="subcellular location">
    <subcellularLocation>
        <location evidence="2">Cell membrane</location>
        <topology evidence="2">Lipid-anchor</topology>
        <topology evidence="2">GPI-anchor</topology>
    </subcellularLocation>
</comment>
<evidence type="ECO:0000256" key="15">
    <source>
        <dbReference type="ARBA" id="ARBA00023326"/>
    </source>
</evidence>
<keyword evidence="6" id="KW-0147">Chitin-binding</keyword>
<dbReference type="PROSITE" id="PS01095">
    <property type="entry name" value="GH18_1"/>
    <property type="match status" value="1"/>
</dbReference>
<name>A0A2G5HZU5_CERBT</name>
<feature type="signal peptide" evidence="19">
    <location>
        <begin position="1"/>
        <end position="20"/>
    </location>
</feature>